<proteinExistence type="predicted"/>
<name>A0A9P7RIU1_9PEZI</name>
<sequence length="484" mass="55519">MSWRGSSLSKMRLPSTIPKRISKHITSSGNHTFSHSQIRAINMATAYKINVPVTNTGLWKFDQKDAAASKVSELLQEDLEKHHVFFNQEGFHNHIPHQVLALFGTGAGPDAIQAAYKENADYQRPAQTPRDSVADELHDWDRAKTYLGKEKHYPDFLLFFQREIERLGGWEAALKEHLFKGDERADDMFQRMFAGFLHPIIQLMYGVEWEQPAIVAEGLAQAAVHKNQLKDFFDETEKSAAAASERMPPISDLVEEIRRDQKLAQAAQMKDANKIFDGILKRAPEQMLRIASKVKVRPEELDERTAEMFHTAFYVAGGAALRPGKEPKWDFFLIHHTNAAPIFLSFNSMPWISTENKVRMLEYKIRMDLVQYAARGCPPLRLEDVKSYKPKDKDEGKDLVSKPTDLLPRFHNFVDDGHTIKVVRALGICQDLSAKYGDKPWIKIENEEWLNLTYMLLDSTEHDETRWVRSAGFEEAWKDVPARD</sequence>
<keyword evidence="3" id="KW-1185">Reference proteome</keyword>
<comment type="caution">
    <text evidence="2">The sequence shown here is derived from an EMBL/GenBank/DDBJ whole genome shotgun (WGS) entry which is preliminary data.</text>
</comment>
<dbReference type="OrthoDB" id="10004862at2759"/>
<accession>A0A9P7RIU1</accession>
<dbReference type="AlphaFoldDB" id="A0A9P7RIU1"/>
<organism evidence="2 3">
    <name type="scientific">Colletotrichum scovillei</name>
    <dbReference type="NCBI Taxonomy" id="1209932"/>
    <lineage>
        <taxon>Eukaryota</taxon>
        <taxon>Fungi</taxon>
        <taxon>Dikarya</taxon>
        <taxon>Ascomycota</taxon>
        <taxon>Pezizomycotina</taxon>
        <taxon>Sordariomycetes</taxon>
        <taxon>Hypocreomycetidae</taxon>
        <taxon>Glomerellales</taxon>
        <taxon>Glomerellaceae</taxon>
        <taxon>Colletotrichum</taxon>
        <taxon>Colletotrichum acutatum species complex</taxon>
    </lineage>
</organism>
<dbReference type="Pfam" id="PF14027">
    <property type="entry name" value="Questin_oxidase"/>
    <property type="match status" value="1"/>
</dbReference>
<dbReference type="GO" id="GO:0016491">
    <property type="term" value="F:oxidoreductase activity"/>
    <property type="evidence" value="ECO:0007669"/>
    <property type="project" value="UniProtKB-KW"/>
</dbReference>
<keyword evidence="1" id="KW-0560">Oxidoreductase</keyword>
<dbReference type="InterPro" id="IPR025337">
    <property type="entry name" value="Questin_oxidase-like"/>
</dbReference>
<evidence type="ECO:0000313" key="3">
    <source>
        <dbReference type="Proteomes" id="UP000699042"/>
    </source>
</evidence>
<dbReference type="EMBL" id="JAESDN010000001">
    <property type="protein sequence ID" value="KAG7057958.1"/>
    <property type="molecule type" value="Genomic_DNA"/>
</dbReference>
<reference evidence="2" key="1">
    <citation type="submission" date="2021-05" db="EMBL/GenBank/DDBJ databases">
        <title>Comparative genomics of three Colletotrichum scovillei strains and genetic complementation revealed genes involved fungal growth and virulence on chili pepper.</title>
        <authorList>
            <person name="Hsieh D.-K."/>
            <person name="Chuang S.-C."/>
            <person name="Chen C.-Y."/>
            <person name="Chao Y.-T."/>
            <person name="Lu M.-Y.J."/>
            <person name="Lee M.-H."/>
            <person name="Shih M.-C."/>
        </authorList>
    </citation>
    <scope>NUCLEOTIDE SEQUENCE</scope>
    <source>
        <strain evidence="2">Coll-153</strain>
    </source>
</reference>
<gene>
    <name evidence="2" type="ORF">JMJ77_005339</name>
</gene>
<protein>
    <submittedName>
        <fullName evidence="2">HypA protein</fullName>
    </submittedName>
</protein>
<dbReference type="PANTHER" id="PTHR35870">
    <property type="entry name" value="PROTEIN, PUTATIVE (AFU_ORTHOLOGUE AFUA_5G03330)-RELATED"/>
    <property type="match status" value="1"/>
</dbReference>
<evidence type="ECO:0000313" key="2">
    <source>
        <dbReference type="EMBL" id="KAG7057958.1"/>
    </source>
</evidence>
<dbReference type="Proteomes" id="UP000699042">
    <property type="component" value="Unassembled WGS sequence"/>
</dbReference>
<evidence type="ECO:0000256" key="1">
    <source>
        <dbReference type="ARBA" id="ARBA00023002"/>
    </source>
</evidence>
<dbReference type="PANTHER" id="PTHR35870:SF1">
    <property type="entry name" value="PROTEIN, PUTATIVE (AFU_ORTHOLOGUE AFUA_5G03330)-RELATED"/>
    <property type="match status" value="1"/>
</dbReference>